<feature type="non-terminal residue" evidence="1">
    <location>
        <position position="134"/>
    </location>
</feature>
<comment type="caution">
    <text evidence="1">The sequence shown here is derived from an EMBL/GenBank/DDBJ whole genome shotgun (WGS) entry which is preliminary data.</text>
</comment>
<evidence type="ECO:0000313" key="2">
    <source>
        <dbReference type="Proteomes" id="UP000619265"/>
    </source>
</evidence>
<name>A0A833U2L6_JUGRE</name>
<organism evidence="1 2">
    <name type="scientific">Juglans regia</name>
    <name type="common">English walnut</name>
    <dbReference type="NCBI Taxonomy" id="51240"/>
    <lineage>
        <taxon>Eukaryota</taxon>
        <taxon>Viridiplantae</taxon>
        <taxon>Streptophyta</taxon>
        <taxon>Embryophyta</taxon>
        <taxon>Tracheophyta</taxon>
        <taxon>Spermatophyta</taxon>
        <taxon>Magnoliopsida</taxon>
        <taxon>eudicotyledons</taxon>
        <taxon>Gunneridae</taxon>
        <taxon>Pentapetalae</taxon>
        <taxon>rosids</taxon>
        <taxon>fabids</taxon>
        <taxon>Fagales</taxon>
        <taxon>Juglandaceae</taxon>
        <taxon>Juglans</taxon>
    </lineage>
</organism>
<dbReference type="EMBL" id="LIHL02000013">
    <property type="protein sequence ID" value="KAF5448843.1"/>
    <property type="molecule type" value="Genomic_DNA"/>
</dbReference>
<accession>A0A833U2L6</accession>
<protein>
    <submittedName>
        <fullName evidence="1">Uncharacterized protein</fullName>
    </submittedName>
</protein>
<gene>
    <name evidence="1" type="ORF">F2P56_029342</name>
</gene>
<reference evidence="1" key="2">
    <citation type="submission" date="2020-03" db="EMBL/GenBank/DDBJ databases">
        <title>Walnut 2.0.</title>
        <authorList>
            <person name="Marrano A."/>
            <person name="Britton M."/>
            <person name="Zimin A.V."/>
            <person name="Zaini P.A."/>
            <person name="Workman R."/>
            <person name="Puiu D."/>
            <person name="Bianco L."/>
            <person name="Allen B.J."/>
            <person name="Troggio M."/>
            <person name="Leslie C.A."/>
            <person name="Timp W."/>
            <person name="Dendekar A."/>
            <person name="Salzberg S.L."/>
            <person name="Neale D.B."/>
        </authorList>
    </citation>
    <scope>NUCLEOTIDE SEQUENCE</scope>
    <source>
        <tissue evidence="1">Leaves</tissue>
    </source>
</reference>
<feature type="non-terminal residue" evidence="1">
    <location>
        <position position="1"/>
    </location>
</feature>
<evidence type="ECO:0000313" key="1">
    <source>
        <dbReference type="EMBL" id="KAF5448843.1"/>
    </source>
</evidence>
<dbReference type="Proteomes" id="UP000619265">
    <property type="component" value="Unassembled WGS sequence"/>
</dbReference>
<reference evidence="1" key="1">
    <citation type="submission" date="2015-10" db="EMBL/GenBank/DDBJ databases">
        <authorList>
            <person name="Martinez-Garcia P.J."/>
            <person name="Crepeau M.W."/>
            <person name="Puiu D."/>
            <person name="Gonzalez-Ibeas D."/>
            <person name="Whalen J."/>
            <person name="Stevens K."/>
            <person name="Paul R."/>
            <person name="Butterfield T."/>
            <person name="Britton M."/>
            <person name="Reagan R."/>
            <person name="Chakraborty S."/>
            <person name="Walawage S.L."/>
            <person name="Vasquez-Gross H.A."/>
            <person name="Cardeno C."/>
            <person name="Famula R."/>
            <person name="Pratt K."/>
            <person name="Kuruganti S."/>
            <person name="Aradhya M.K."/>
            <person name="Leslie C.A."/>
            <person name="Dandekar A.M."/>
            <person name="Salzberg S.L."/>
            <person name="Wegrzyn J.L."/>
            <person name="Langley C.H."/>
            <person name="Neale D.B."/>
        </authorList>
    </citation>
    <scope>NUCLEOTIDE SEQUENCE</scope>
    <source>
        <tissue evidence="1">Leaves</tissue>
    </source>
</reference>
<dbReference type="AlphaFoldDB" id="A0A833U2L6"/>
<dbReference type="Gramene" id="Jr13_07650_p1">
    <property type="protein sequence ID" value="cds.Jr13_07650_p1"/>
    <property type="gene ID" value="Jr13_07650"/>
</dbReference>
<proteinExistence type="predicted"/>
<sequence length="134" mass="16208">ECSDFSFCLFHFIRSVDFEEVNCFGCLNSLWRGFFGTLPFSDTIYIFRRALEESYWALLLSFANFLQEFFPENAKANRMGWFQLQRHRKECICLEQILVGSFHSSLIRSLYYEQVLYFSNILFTVLYTYHVYWE</sequence>